<name>A0A0M2HB16_MICTR</name>
<dbReference type="Pfam" id="PF08922">
    <property type="entry name" value="DUF1905"/>
    <property type="match status" value="1"/>
</dbReference>
<keyword evidence="3" id="KW-1185">Reference proteome</keyword>
<dbReference type="Proteomes" id="UP000034098">
    <property type="component" value="Unassembled WGS sequence"/>
</dbReference>
<feature type="compositionally biased region" description="Low complexity" evidence="1">
    <location>
        <begin position="174"/>
        <end position="183"/>
    </location>
</feature>
<evidence type="ECO:0000313" key="2">
    <source>
        <dbReference type="EMBL" id="KJL41854.1"/>
    </source>
</evidence>
<sequence length="321" mass="33685">MTLQIHTVLAPMGPATAIELTDEQVAELGGGKRAAVVVGIGGRTARVRLGVMGGRNLIGFSKAVRAELGVEIGDEVDATIDLDTAEREVEVPADLAAALEAAGVRAAFDRSFWASARLGIRSLTPSRTERRWCFSAAFAAFQWMSTSSGVVATASPKTCGCRRTILSVSPRATSSMSKGSSSSREAISEWNSTCHRRSPSSSRSSSREPSSTASISSALSSTRYGTRARWSICCVQTQRSRTARMTSAASRSGSGAPGERGSVTSSRMLPPSGVDGAMPATIRALRPGGAKSRNPRAHPASPGRGTPHRRRTRARRAGATP</sequence>
<gene>
    <name evidence="2" type="ORF">RS82_02471</name>
</gene>
<dbReference type="AlphaFoldDB" id="A0A0M2HB16"/>
<proteinExistence type="predicted"/>
<dbReference type="EMBL" id="JYJA01000036">
    <property type="protein sequence ID" value="KJL41854.1"/>
    <property type="molecule type" value="Genomic_DNA"/>
</dbReference>
<organism evidence="2 3">
    <name type="scientific">Microbacterium trichothecenolyticum</name>
    <name type="common">Aureobacterium trichothecenolyticum</name>
    <dbReference type="NCBI Taxonomy" id="69370"/>
    <lineage>
        <taxon>Bacteria</taxon>
        <taxon>Bacillati</taxon>
        <taxon>Actinomycetota</taxon>
        <taxon>Actinomycetes</taxon>
        <taxon>Micrococcales</taxon>
        <taxon>Microbacteriaceae</taxon>
        <taxon>Microbacterium</taxon>
    </lineage>
</organism>
<reference evidence="2 3" key="1">
    <citation type="submission" date="2015-02" db="EMBL/GenBank/DDBJ databases">
        <title>Draft genome sequences of ten Microbacterium spp. with emphasis on heavy metal contaminated environments.</title>
        <authorList>
            <person name="Corretto E."/>
        </authorList>
    </citation>
    <scope>NUCLEOTIDE SEQUENCE [LARGE SCALE GENOMIC DNA]</scope>
    <source>
        <strain evidence="2 3">DSM 8608</strain>
    </source>
</reference>
<feature type="compositionally biased region" description="Low complexity" evidence="1">
    <location>
        <begin position="199"/>
        <end position="219"/>
    </location>
</feature>
<feature type="region of interest" description="Disordered" evidence="1">
    <location>
        <begin position="237"/>
        <end position="321"/>
    </location>
</feature>
<feature type="region of interest" description="Disordered" evidence="1">
    <location>
        <begin position="170"/>
        <end position="219"/>
    </location>
</feature>
<dbReference type="Gene3D" id="2.40.30.100">
    <property type="entry name" value="AF2212/PG0164-like"/>
    <property type="match status" value="1"/>
</dbReference>
<dbReference type="InterPro" id="IPR037079">
    <property type="entry name" value="AF2212/PG0164-like_sf"/>
</dbReference>
<evidence type="ECO:0000313" key="3">
    <source>
        <dbReference type="Proteomes" id="UP000034098"/>
    </source>
</evidence>
<evidence type="ECO:0008006" key="4">
    <source>
        <dbReference type="Google" id="ProtNLM"/>
    </source>
</evidence>
<dbReference type="SUPFAM" id="SSF141694">
    <property type="entry name" value="AF2212/PG0164-like"/>
    <property type="match status" value="1"/>
</dbReference>
<comment type="caution">
    <text evidence="2">The sequence shown here is derived from an EMBL/GenBank/DDBJ whole genome shotgun (WGS) entry which is preliminary data.</text>
</comment>
<feature type="compositionally biased region" description="Low complexity" evidence="1">
    <location>
        <begin position="239"/>
        <end position="262"/>
    </location>
</feature>
<protein>
    <recommendedName>
        <fullName evidence="4">DUF1905 domain-containing protein</fullName>
    </recommendedName>
</protein>
<dbReference type="InterPro" id="IPR015018">
    <property type="entry name" value="DUF1905"/>
</dbReference>
<feature type="compositionally biased region" description="Basic residues" evidence="1">
    <location>
        <begin position="306"/>
        <end position="321"/>
    </location>
</feature>
<evidence type="ECO:0000256" key="1">
    <source>
        <dbReference type="SAM" id="MobiDB-lite"/>
    </source>
</evidence>
<accession>A0A0M2HB16</accession>